<accession>A0ABQ8QJF6</accession>
<protein>
    <recommendedName>
        <fullName evidence="5">SURF1-like protein</fullName>
    </recommendedName>
</protein>
<comment type="caution">
    <text evidence="6">The sequence shown here is derived from an EMBL/GenBank/DDBJ whole genome shotgun (WGS) entry which is preliminary data.</text>
</comment>
<keyword evidence="2 5" id="KW-0812">Transmembrane</keyword>
<feature type="transmembrane region" description="Helical" evidence="5">
    <location>
        <begin position="282"/>
        <end position="304"/>
    </location>
</feature>
<name>A0ABQ8QJF6_9AGAR</name>
<dbReference type="CDD" id="cd06662">
    <property type="entry name" value="SURF1"/>
    <property type="match status" value="1"/>
</dbReference>
<keyword evidence="4 5" id="KW-0472">Membrane</keyword>
<evidence type="ECO:0000256" key="1">
    <source>
        <dbReference type="ARBA" id="ARBA00004370"/>
    </source>
</evidence>
<evidence type="ECO:0000256" key="3">
    <source>
        <dbReference type="ARBA" id="ARBA00022989"/>
    </source>
</evidence>
<feature type="transmembrane region" description="Helical" evidence="5">
    <location>
        <begin position="71"/>
        <end position="92"/>
    </location>
</feature>
<reference evidence="6" key="1">
    <citation type="submission" date="2022-08" db="EMBL/GenBank/DDBJ databases">
        <authorList>
            <consortium name="DOE Joint Genome Institute"/>
            <person name="Min B."/>
            <person name="Riley R."/>
            <person name="Sierra-Patev S."/>
            <person name="Naranjo-Ortiz M."/>
            <person name="Looney B."/>
            <person name="Konkel Z."/>
            <person name="Slot J.C."/>
            <person name="Sakamoto Y."/>
            <person name="Steenwyk J.L."/>
            <person name="Rokas A."/>
            <person name="Carro J."/>
            <person name="Camarero S."/>
            <person name="Ferreira P."/>
            <person name="Molpeceres G."/>
            <person name="Ruiz-Duenas F.J."/>
            <person name="Serrano A."/>
            <person name="Henrissat B."/>
            <person name="Drula E."/>
            <person name="Hughes K.W."/>
            <person name="Mata J.L."/>
            <person name="Ishikawa N.K."/>
            <person name="Vargas-Isla R."/>
            <person name="Ushijima S."/>
            <person name="Smith C.A."/>
            <person name="Ahrendt S."/>
            <person name="Andreopoulos W."/>
            <person name="He G."/>
            <person name="Labutti K."/>
            <person name="Lipzen A."/>
            <person name="Ng V."/>
            <person name="Sandor L."/>
            <person name="Barry K."/>
            <person name="Martinez A.T."/>
            <person name="Xiao Y."/>
            <person name="Gibbons J.G."/>
            <person name="Terashima K."/>
            <person name="Hibbett D.S."/>
            <person name="Grigoriev I.V."/>
        </authorList>
    </citation>
    <scope>NUCLEOTIDE SEQUENCE</scope>
    <source>
        <strain evidence="6">TFB10827</strain>
    </source>
</reference>
<evidence type="ECO:0000313" key="7">
    <source>
        <dbReference type="Proteomes" id="UP001163828"/>
    </source>
</evidence>
<evidence type="ECO:0000256" key="2">
    <source>
        <dbReference type="ARBA" id="ARBA00022692"/>
    </source>
</evidence>
<dbReference type="Pfam" id="PF02104">
    <property type="entry name" value="SURF1"/>
    <property type="match status" value="1"/>
</dbReference>
<dbReference type="PANTHER" id="PTHR23427">
    <property type="entry name" value="SURFEIT LOCUS PROTEIN"/>
    <property type="match status" value="1"/>
</dbReference>
<dbReference type="PROSITE" id="PS50895">
    <property type="entry name" value="SURF1"/>
    <property type="match status" value="1"/>
</dbReference>
<evidence type="ECO:0000256" key="5">
    <source>
        <dbReference type="RuleBase" id="RU363076"/>
    </source>
</evidence>
<dbReference type="InterPro" id="IPR002994">
    <property type="entry name" value="Surf1/Shy1"/>
</dbReference>
<sequence>MVAECEEGNNTCVTTTLYIAACEIGQPMFRFFSPRPISSNVFPSRAAKFTSRLIHDNVNVPSIYKPRKERFITPTMVLLGIIPVFTFALGTWQIQRLKWKVNLIDELEEKLQLAPLILPRRINLSVIPEFVFRKVLIRGKWDHEHTMLLVPRVREGVHGAHVVTPLVRENGTTILVDRGFVSNDYVDNMSFSKEEGEVEVLGMLRTAQVRNRFTPDNLPEERKWYWNDVDSMAAYAGGEDTNVQPVFVERIFQGHAGDADYCVSRGIPVGRAATVDLRNAHLSYVLTWFGLSALTSFMFVRVLINKSRMRGRRLPRFS</sequence>
<comment type="subcellular location">
    <subcellularLocation>
        <location evidence="1">Membrane</location>
    </subcellularLocation>
    <subcellularLocation>
        <location evidence="5">Mitochondrion inner membrane</location>
        <topology evidence="5">Multi-pass membrane protein</topology>
    </subcellularLocation>
</comment>
<dbReference type="PANTHER" id="PTHR23427:SF2">
    <property type="entry name" value="SURFEIT LOCUS PROTEIN 1"/>
    <property type="match status" value="1"/>
</dbReference>
<gene>
    <name evidence="6" type="ORF">F5050DRAFT_1205015</name>
</gene>
<keyword evidence="5" id="KW-0496">Mitochondrion</keyword>
<dbReference type="Proteomes" id="UP001163828">
    <property type="component" value="Unassembled WGS sequence"/>
</dbReference>
<comment type="similarity">
    <text evidence="5">Belongs to the SURF1 family.</text>
</comment>
<keyword evidence="3 5" id="KW-1133">Transmembrane helix</keyword>
<evidence type="ECO:0000256" key="4">
    <source>
        <dbReference type="ARBA" id="ARBA00023136"/>
    </source>
</evidence>
<organism evidence="6 7">
    <name type="scientific">Lentinula boryana</name>
    <dbReference type="NCBI Taxonomy" id="40481"/>
    <lineage>
        <taxon>Eukaryota</taxon>
        <taxon>Fungi</taxon>
        <taxon>Dikarya</taxon>
        <taxon>Basidiomycota</taxon>
        <taxon>Agaricomycotina</taxon>
        <taxon>Agaricomycetes</taxon>
        <taxon>Agaricomycetidae</taxon>
        <taxon>Agaricales</taxon>
        <taxon>Marasmiineae</taxon>
        <taxon>Omphalotaceae</taxon>
        <taxon>Lentinula</taxon>
    </lineage>
</organism>
<comment type="function">
    <text evidence="5">Probably involved in the biogenesis of the COX complex.</text>
</comment>
<keyword evidence="7" id="KW-1185">Reference proteome</keyword>
<keyword evidence="5" id="KW-0999">Mitochondrion inner membrane</keyword>
<evidence type="ECO:0000313" key="6">
    <source>
        <dbReference type="EMBL" id="KAJ3998597.1"/>
    </source>
</evidence>
<proteinExistence type="inferred from homology"/>
<dbReference type="EMBL" id="MU790556">
    <property type="protein sequence ID" value="KAJ3998597.1"/>
    <property type="molecule type" value="Genomic_DNA"/>
</dbReference>
<dbReference type="InterPro" id="IPR045214">
    <property type="entry name" value="Surf1/Surf4"/>
</dbReference>